<evidence type="ECO:0000313" key="3">
    <source>
        <dbReference type="Proteomes" id="UP000295075"/>
    </source>
</evidence>
<accession>A0A4R4QEK6</accession>
<dbReference type="InterPro" id="IPR006674">
    <property type="entry name" value="HD_domain"/>
</dbReference>
<dbReference type="EMBL" id="SMKA01000010">
    <property type="protein sequence ID" value="TDC34031.1"/>
    <property type="molecule type" value="Genomic_DNA"/>
</dbReference>
<keyword evidence="3" id="KW-1185">Reference proteome</keyword>
<sequence length="181" mass="20322">MVIDVEEAKAVAERLLRDQLPRRWAHTQGVGERAHELWGVLGERTPVVEVAAWLHDIGYSSVVRSTGFHPLDGARYLRDVLVVDDMVCRLVAHHTGALVEADERGISDLADEFSLPDPDLLDALTYCDVTTDPDGCRVEVEERLSEIMMRYSSTHVVHRAVARSAPLLRKSAFNIRRRLGD</sequence>
<comment type="caution">
    <text evidence="2">The sequence shown here is derived from an EMBL/GenBank/DDBJ whole genome shotgun (WGS) entry which is preliminary data.</text>
</comment>
<dbReference type="Gene3D" id="1.10.3210.10">
    <property type="entry name" value="Hypothetical protein af1432"/>
    <property type="match status" value="1"/>
</dbReference>
<gene>
    <name evidence="2" type="ORF">E1261_04815</name>
</gene>
<dbReference type="OrthoDB" id="2989229at2"/>
<feature type="domain" description="HD" evidence="1">
    <location>
        <begin position="23"/>
        <end position="112"/>
    </location>
</feature>
<dbReference type="SUPFAM" id="SSF109604">
    <property type="entry name" value="HD-domain/PDEase-like"/>
    <property type="match status" value="1"/>
</dbReference>
<evidence type="ECO:0000259" key="1">
    <source>
        <dbReference type="Pfam" id="PF01966"/>
    </source>
</evidence>
<name>A0A4R4QEK6_9ACTN</name>
<dbReference type="AlphaFoldDB" id="A0A4R4QEK6"/>
<organism evidence="2 3">
    <name type="scientific">Kribbella albertanoniae</name>
    <dbReference type="NCBI Taxonomy" id="1266829"/>
    <lineage>
        <taxon>Bacteria</taxon>
        <taxon>Bacillati</taxon>
        <taxon>Actinomycetota</taxon>
        <taxon>Actinomycetes</taxon>
        <taxon>Propionibacteriales</taxon>
        <taxon>Kribbellaceae</taxon>
        <taxon>Kribbella</taxon>
    </lineage>
</organism>
<dbReference type="Proteomes" id="UP000295075">
    <property type="component" value="Unassembled WGS sequence"/>
</dbReference>
<dbReference type="InterPro" id="IPR003607">
    <property type="entry name" value="HD/PDEase_dom"/>
</dbReference>
<proteinExistence type="predicted"/>
<protein>
    <submittedName>
        <fullName evidence="2">HD domain-containing protein</fullName>
    </submittedName>
</protein>
<dbReference type="CDD" id="cd00077">
    <property type="entry name" value="HDc"/>
    <property type="match status" value="1"/>
</dbReference>
<evidence type="ECO:0000313" key="2">
    <source>
        <dbReference type="EMBL" id="TDC34031.1"/>
    </source>
</evidence>
<dbReference type="Pfam" id="PF01966">
    <property type="entry name" value="HD"/>
    <property type="match status" value="1"/>
</dbReference>
<reference evidence="2 3" key="1">
    <citation type="submission" date="2019-03" db="EMBL/GenBank/DDBJ databases">
        <title>Draft genome sequences of novel Actinobacteria.</title>
        <authorList>
            <person name="Sahin N."/>
            <person name="Ay H."/>
            <person name="Saygin H."/>
        </authorList>
    </citation>
    <scope>NUCLEOTIDE SEQUENCE [LARGE SCALE GENOMIC DNA]</scope>
    <source>
        <strain evidence="2 3">JCM 30547</strain>
    </source>
</reference>